<sequence>MKEFVGEVVSNKSEKTALVRVDWVAVHPVYKKRVRRSQKIKAHDTLGVNIGDRVKIIETRPISKDKHFLIKEVLKK</sequence>
<organism evidence="8 9">
    <name type="scientific">Candidatus Woykebacteria bacterium RIFCSPHIGHO2_02_FULL_43_16b</name>
    <dbReference type="NCBI Taxonomy" id="1802601"/>
    <lineage>
        <taxon>Bacteria</taxon>
        <taxon>Candidatus Woykeibacteriota</taxon>
    </lineage>
</organism>
<comment type="function">
    <text evidence="6">One of the primary rRNA binding proteins, it binds specifically to the 5'-end of 16S ribosomal RNA.</text>
</comment>
<reference evidence="8 9" key="1">
    <citation type="journal article" date="2016" name="Nat. Commun.">
        <title>Thousands of microbial genomes shed light on interconnected biogeochemical processes in an aquifer system.</title>
        <authorList>
            <person name="Anantharaman K."/>
            <person name="Brown C.T."/>
            <person name="Hug L.A."/>
            <person name="Sharon I."/>
            <person name="Castelle C.J."/>
            <person name="Probst A.J."/>
            <person name="Thomas B.C."/>
            <person name="Singh A."/>
            <person name="Wilkins M.J."/>
            <person name="Karaoz U."/>
            <person name="Brodie E.L."/>
            <person name="Williams K.H."/>
            <person name="Hubbard S.S."/>
            <person name="Banfield J.F."/>
        </authorList>
    </citation>
    <scope>NUCLEOTIDE SEQUENCE [LARGE SCALE GENOMIC DNA]</scope>
</reference>
<dbReference type="GO" id="GO:0003735">
    <property type="term" value="F:structural constituent of ribosome"/>
    <property type="evidence" value="ECO:0007669"/>
    <property type="project" value="InterPro"/>
</dbReference>
<dbReference type="AlphaFoldDB" id="A0A1G1WLT2"/>
<evidence type="ECO:0000256" key="7">
    <source>
        <dbReference type="RuleBase" id="RU003872"/>
    </source>
</evidence>
<keyword evidence="2 6" id="KW-0699">rRNA-binding</keyword>
<dbReference type="InterPro" id="IPR019979">
    <property type="entry name" value="Ribosomal_uS17_CS"/>
</dbReference>
<proteinExistence type="inferred from homology"/>
<dbReference type="Gene3D" id="2.40.50.140">
    <property type="entry name" value="Nucleic acid-binding proteins"/>
    <property type="match status" value="1"/>
</dbReference>
<name>A0A1G1WLT2_9BACT</name>
<dbReference type="InterPro" id="IPR000266">
    <property type="entry name" value="Ribosomal_uS17"/>
</dbReference>
<dbReference type="SUPFAM" id="SSF50249">
    <property type="entry name" value="Nucleic acid-binding proteins"/>
    <property type="match status" value="1"/>
</dbReference>
<dbReference type="EMBL" id="MHCX01000045">
    <property type="protein sequence ID" value="OGY28705.1"/>
    <property type="molecule type" value="Genomic_DNA"/>
</dbReference>
<comment type="caution">
    <text evidence="8">The sequence shown here is derived from an EMBL/GenBank/DDBJ whole genome shotgun (WGS) entry which is preliminary data.</text>
</comment>
<keyword evidence="3 6" id="KW-0694">RNA-binding</keyword>
<evidence type="ECO:0000256" key="4">
    <source>
        <dbReference type="ARBA" id="ARBA00022980"/>
    </source>
</evidence>
<dbReference type="InterPro" id="IPR012340">
    <property type="entry name" value="NA-bd_OB-fold"/>
</dbReference>
<dbReference type="CDD" id="cd00364">
    <property type="entry name" value="Ribosomal_uS17"/>
    <property type="match status" value="1"/>
</dbReference>
<evidence type="ECO:0000256" key="2">
    <source>
        <dbReference type="ARBA" id="ARBA00022730"/>
    </source>
</evidence>
<evidence type="ECO:0000256" key="1">
    <source>
        <dbReference type="ARBA" id="ARBA00010254"/>
    </source>
</evidence>
<dbReference type="PANTHER" id="PTHR10744">
    <property type="entry name" value="40S RIBOSOMAL PROTEIN S11 FAMILY MEMBER"/>
    <property type="match status" value="1"/>
</dbReference>
<evidence type="ECO:0000256" key="6">
    <source>
        <dbReference type="HAMAP-Rule" id="MF_01345"/>
    </source>
</evidence>
<dbReference type="InterPro" id="IPR019984">
    <property type="entry name" value="Ribosomal_uS17_bact/chlr"/>
</dbReference>
<protein>
    <recommendedName>
        <fullName evidence="6">Small ribosomal subunit protein uS17</fullName>
    </recommendedName>
</protein>
<dbReference type="GO" id="GO:0006412">
    <property type="term" value="P:translation"/>
    <property type="evidence" value="ECO:0007669"/>
    <property type="project" value="UniProtKB-UniRule"/>
</dbReference>
<evidence type="ECO:0000313" key="9">
    <source>
        <dbReference type="Proteomes" id="UP000177821"/>
    </source>
</evidence>
<dbReference type="Pfam" id="PF00366">
    <property type="entry name" value="Ribosomal_S17"/>
    <property type="match status" value="1"/>
</dbReference>
<keyword evidence="4 6" id="KW-0689">Ribosomal protein</keyword>
<evidence type="ECO:0000313" key="8">
    <source>
        <dbReference type="EMBL" id="OGY28705.1"/>
    </source>
</evidence>
<accession>A0A1G1WLT2</accession>
<dbReference type="NCBIfam" id="NF004123">
    <property type="entry name" value="PRK05610.1"/>
    <property type="match status" value="1"/>
</dbReference>
<gene>
    <name evidence="6" type="primary">rpsQ</name>
    <name evidence="8" type="ORF">A3J50_01145</name>
</gene>
<dbReference type="HAMAP" id="MF_01345_B">
    <property type="entry name" value="Ribosomal_uS17_B"/>
    <property type="match status" value="1"/>
</dbReference>
<dbReference type="GO" id="GO:0019843">
    <property type="term" value="F:rRNA binding"/>
    <property type="evidence" value="ECO:0007669"/>
    <property type="project" value="UniProtKB-UniRule"/>
</dbReference>
<evidence type="ECO:0000256" key="3">
    <source>
        <dbReference type="ARBA" id="ARBA00022884"/>
    </source>
</evidence>
<dbReference type="GO" id="GO:0005840">
    <property type="term" value="C:ribosome"/>
    <property type="evidence" value="ECO:0007669"/>
    <property type="project" value="UniProtKB-KW"/>
</dbReference>
<dbReference type="PROSITE" id="PS00056">
    <property type="entry name" value="RIBOSOMAL_S17"/>
    <property type="match status" value="1"/>
</dbReference>
<dbReference type="GO" id="GO:1990904">
    <property type="term" value="C:ribonucleoprotein complex"/>
    <property type="evidence" value="ECO:0007669"/>
    <property type="project" value="UniProtKB-KW"/>
</dbReference>
<evidence type="ECO:0000256" key="5">
    <source>
        <dbReference type="ARBA" id="ARBA00023274"/>
    </source>
</evidence>
<dbReference type="Proteomes" id="UP000177821">
    <property type="component" value="Unassembled WGS sequence"/>
</dbReference>
<keyword evidence="5 6" id="KW-0687">Ribonucleoprotein</keyword>
<comment type="subunit">
    <text evidence="6">Part of the 30S ribosomal subunit.</text>
</comment>
<comment type="similarity">
    <text evidence="1 6 7">Belongs to the universal ribosomal protein uS17 family.</text>
</comment>
<dbReference type="PRINTS" id="PR00973">
    <property type="entry name" value="RIBOSOMALS17"/>
</dbReference>
<dbReference type="PANTHER" id="PTHR10744:SF1">
    <property type="entry name" value="SMALL RIBOSOMAL SUBUNIT PROTEIN US17M"/>
    <property type="match status" value="1"/>
</dbReference>